<evidence type="ECO:0000313" key="2">
    <source>
        <dbReference type="Proteomes" id="UP000565576"/>
    </source>
</evidence>
<accession>A0A7X0IVL6</accession>
<reference evidence="1 2" key="1">
    <citation type="submission" date="2020-08" db="EMBL/GenBank/DDBJ databases">
        <title>Genomic Encyclopedia of Type Strains, Phase IV (KMG-V): Genome sequencing to study the core and pangenomes of soil and plant-associated prokaryotes.</title>
        <authorList>
            <person name="Whitman W."/>
        </authorList>
    </citation>
    <scope>NUCLEOTIDE SEQUENCE [LARGE SCALE GENOMIC DNA]</scope>
    <source>
        <strain evidence="1 2">SEMIA 4060</strain>
    </source>
</reference>
<dbReference type="AlphaFoldDB" id="A0A7X0IVL6"/>
<sequence length="89" mass="9855">MHEDMLLVRPELHGTGYLRKETRVITICIMPAAIATSCSRLHNEAATAPREGFSATSSCLNSGRSSQGFHFCCTASSNVGLQKYYYMMF</sequence>
<gene>
    <name evidence="1" type="ORF">GGD46_004111</name>
</gene>
<evidence type="ECO:0000313" key="1">
    <source>
        <dbReference type="EMBL" id="MBB6486812.1"/>
    </source>
</evidence>
<organism evidence="1 2">
    <name type="scientific">Rhizobium lusitanum</name>
    <dbReference type="NCBI Taxonomy" id="293958"/>
    <lineage>
        <taxon>Bacteria</taxon>
        <taxon>Pseudomonadati</taxon>
        <taxon>Pseudomonadota</taxon>
        <taxon>Alphaproteobacteria</taxon>
        <taxon>Hyphomicrobiales</taxon>
        <taxon>Rhizobiaceae</taxon>
        <taxon>Rhizobium/Agrobacterium group</taxon>
        <taxon>Rhizobium</taxon>
    </lineage>
</organism>
<name>A0A7X0IVL6_9HYPH</name>
<proteinExistence type="predicted"/>
<dbReference type="Proteomes" id="UP000565576">
    <property type="component" value="Unassembled WGS sequence"/>
</dbReference>
<dbReference type="EMBL" id="JACHBG010000010">
    <property type="protein sequence ID" value="MBB6486812.1"/>
    <property type="molecule type" value="Genomic_DNA"/>
</dbReference>
<protein>
    <submittedName>
        <fullName evidence="1">Uncharacterized protein</fullName>
    </submittedName>
</protein>
<comment type="caution">
    <text evidence="1">The sequence shown here is derived from an EMBL/GenBank/DDBJ whole genome shotgun (WGS) entry which is preliminary data.</text>
</comment>